<dbReference type="Proteomes" id="UP001497623">
    <property type="component" value="Unassembled WGS sequence"/>
</dbReference>
<accession>A0AAV2SGA3</accession>
<evidence type="ECO:0000313" key="2">
    <source>
        <dbReference type="Proteomes" id="UP001497623"/>
    </source>
</evidence>
<proteinExistence type="predicted"/>
<name>A0AAV2SGA3_MEGNR</name>
<keyword evidence="2" id="KW-1185">Reference proteome</keyword>
<dbReference type="Gene3D" id="1.20.1250.40">
    <property type="match status" value="1"/>
</dbReference>
<reference evidence="1 2" key="1">
    <citation type="submission" date="2024-05" db="EMBL/GenBank/DDBJ databases">
        <authorList>
            <person name="Wallberg A."/>
        </authorList>
    </citation>
    <scope>NUCLEOTIDE SEQUENCE [LARGE SCALE GENOMIC DNA]</scope>
</reference>
<protein>
    <recommendedName>
        <fullName evidence="3">DNA-directed RNA polymerase III subunit RPC9</fullName>
    </recommendedName>
</protein>
<dbReference type="EMBL" id="CAXKWB010062576">
    <property type="protein sequence ID" value="CAL4185475.1"/>
    <property type="molecule type" value="Genomic_DNA"/>
</dbReference>
<evidence type="ECO:0000313" key="1">
    <source>
        <dbReference type="EMBL" id="CAL4185475.1"/>
    </source>
</evidence>
<dbReference type="InterPro" id="IPR038324">
    <property type="entry name" value="Rpb4/RPC9_sf"/>
</dbReference>
<organism evidence="1 2">
    <name type="scientific">Meganyctiphanes norvegica</name>
    <name type="common">Northern krill</name>
    <name type="synonym">Thysanopoda norvegica</name>
    <dbReference type="NCBI Taxonomy" id="48144"/>
    <lineage>
        <taxon>Eukaryota</taxon>
        <taxon>Metazoa</taxon>
        <taxon>Ecdysozoa</taxon>
        <taxon>Arthropoda</taxon>
        <taxon>Crustacea</taxon>
        <taxon>Multicrustacea</taxon>
        <taxon>Malacostraca</taxon>
        <taxon>Eumalacostraca</taxon>
        <taxon>Eucarida</taxon>
        <taxon>Euphausiacea</taxon>
        <taxon>Euphausiidae</taxon>
        <taxon>Meganyctiphanes</taxon>
    </lineage>
</organism>
<evidence type="ECO:0008006" key="3">
    <source>
        <dbReference type="Google" id="ProtNLM"/>
    </source>
</evidence>
<gene>
    <name evidence="1" type="ORF">MNOR_LOCUS35953</name>
</gene>
<comment type="caution">
    <text evidence="1">The sequence shown here is derived from an EMBL/GenBank/DDBJ whole genome shotgun (WGS) entry which is preliminary data.</text>
</comment>
<dbReference type="AlphaFoldDB" id="A0AAV2SGA3"/>
<sequence>MKRFSCRNVSHCKYLCYESLTKYMHNGWVLEVSELTAVYLFRLLVYLPNYSHFGTKMIEKYIDKIQKIKSAYLYHISYIRNPKNPSEKTSDQARELLLIRGAPSNESVSFSLISLDPSYLHLRVLSIIEDSEERLSEEQVEELIALVEQHLPVPQADVINGDTNT</sequence>
<feature type="non-terminal residue" evidence="1">
    <location>
        <position position="165"/>
    </location>
</feature>